<evidence type="ECO:0000256" key="5">
    <source>
        <dbReference type="ARBA" id="ARBA00022829"/>
    </source>
</evidence>
<dbReference type="NCBIfam" id="NF001399">
    <property type="entry name" value="PRK00283.1"/>
    <property type="match status" value="1"/>
</dbReference>
<dbReference type="Gene3D" id="1.10.443.10">
    <property type="entry name" value="Intergrase catalytic core"/>
    <property type="match status" value="1"/>
</dbReference>
<feature type="active site" description="O-(3'-phospho-DNA)-tyrosine intermediate" evidence="10">
    <location>
        <position position="279"/>
    </location>
</feature>
<dbReference type="InterPro" id="IPR010998">
    <property type="entry name" value="Integrase_recombinase_N"/>
</dbReference>
<keyword evidence="9 10" id="KW-0131">Cell cycle</keyword>
<dbReference type="InterPro" id="IPR011010">
    <property type="entry name" value="DNA_brk_join_enz"/>
</dbReference>
<evidence type="ECO:0000313" key="13">
    <source>
        <dbReference type="EMBL" id="EFI35731.1"/>
    </source>
</evidence>
<accession>D6SM20</accession>
<dbReference type="InterPro" id="IPR023009">
    <property type="entry name" value="Tyrosine_recombinase_XerC/XerD"/>
</dbReference>
<dbReference type="Proteomes" id="UP000005496">
    <property type="component" value="Unassembled WGS sequence"/>
</dbReference>
<feature type="active site" evidence="10">
    <location>
        <position position="270"/>
    </location>
</feature>
<dbReference type="Gene3D" id="1.10.150.130">
    <property type="match status" value="1"/>
</dbReference>
<dbReference type="NCBIfam" id="NF040815">
    <property type="entry name" value="recomb_XerA_Arch"/>
    <property type="match status" value="1"/>
</dbReference>
<feature type="active site" evidence="10">
    <location>
        <position position="247"/>
    </location>
</feature>
<comment type="subcellular location">
    <subcellularLocation>
        <location evidence="1 10">Cytoplasm</location>
    </subcellularLocation>
</comment>
<reference evidence="13" key="1">
    <citation type="submission" date="2010-05" db="EMBL/GenBank/DDBJ databases">
        <title>The draft genome of Desulfonatronospira thiodismutans ASO3-1.</title>
        <authorList>
            <consortium name="US DOE Joint Genome Institute (JGI-PGF)"/>
            <person name="Lucas S."/>
            <person name="Copeland A."/>
            <person name="Lapidus A."/>
            <person name="Cheng J.-F."/>
            <person name="Bruce D."/>
            <person name="Goodwin L."/>
            <person name="Pitluck S."/>
            <person name="Chertkov O."/>
            <person name="Brettin T."/>
            <person name="Detter J.C."/>
            <person name="Han C."/>
            <person name="Land M.L."/>
            <person name="Hauser L."/>
            <person name="Kyrpides N."/>
            <person name="Mikhailova N."/>
            <person name="Muyzer G."/>
            <person name="Woyke T."/>
        </authorList>
    </citation>
    <scope>NUCLEOTIDE SEQUENCE [LARGE SCALE GENOMIC DNA]</scope>
    <source>
        <strain evidence="13">ASO3-1</strain>
    </source>
</reference>
<dbReference type="CDD" id="cd00798">
    <property type="entry name" value="INT_XerDC_C"/>
    <property type="match status" value="1"/>
</dbReference>
<evidence type="ECO:0000256" key="10">
    <source>
        <dbReference type="HAMAP-Rule" id="MF_01808"/>
    </source>
</evidence>
<gene>
    <name evidence="10" type="primary">xerC</name>
    <name evidence="13" type="ORF">Dthio_PD3160</name>
</gene>
<comment type="function">
    <text evidence="10">Site-specific tyrosine recombinase, which acts by catalyzing the cutting and rejoining of the recombining DNA molecules. The XerC-XerD complex is essential to convert dimers of the bacterial chromosome into monomers to permit their segregation at cell division. It also contributes to the segregational stability of plasmids.</text>
</comment>
<proteinExistence type="inferred from homology"/>
<dbReference type="Pfam" id="PF00589">
    <property type="entry name" value="Phage_integrase"/>
    <property type="match status" value="1"/>
</dbReference>
<organism evidence="13 14">
    <name type="scientific">Desulfonatronospira thiodismutans ASO3-1</name>
    <dbReference type="NCBI Taxonomy" id="555779"/>
    <lineage>
        <taxon>Bacteria</taxon>
        <taxon>Pseudomonadati</taxon>
        <taxon>Thermodesulfobacteriota</taxon>
        <taxon>Desulfovibrionia</taxon>
        <taxon>Desulfovibrionales</taxon>
        <taxon>Desulfonatronovibrionaceae</taxon>
        <taxon>Desulfonatronospira</taxon>
    </lineage>
</organism>
<protein>
    <recommendedName>
        <fullName evidence="10">Tyrosine recombinase XerC</fullName>
    </recommendedName>
</protein>
<evidence type="ECO:0000256" key="1">
    <source>
        <dbReference type="ARBA" id="ARBA00004496"/>
    </source>
</evidence>
<dbReference type="eggNOG" id="COG4974">
    <property type="taxonomic scope" value="Bacteria"/>
</dbReference>
<dbReference type="SUPFAM" id="SSF56349">
    <property type="entry name" value="DNA breaking-rejoining enzymes"/>
    <property type="match status" value="1"/>
</dbReference>
<dbReference type="EMBL" id="ACJN02000001">
    <property type="protein sequence ID" value="EFI35731.1"/>
    <property type="molecule type" value="Genomic_DNA"/>
</dbReference>
<dbReference type="OrthoDB" id="9801717at2"/>
<dbReference type="PANTHER" id="PTHR30349">
    <property type="entry name" value="PHAGE INTEGRASE-RELATED"/>
    <property type="match status" value="1"/>
</dbReference>
<feature type="active site" evidence="10">
    <location>
        <position position="244"/>
    </location>
</feature>
<dbReference type="Pfam" id="PF02899">
    <property type="entry name" value="Phage_int_SAM_1"/>
    <property type="match status" value="1"/>
</dbReference>
<keyword evidence="3 10" id="KW-0963">Cytoplasm</keyword>
<keyword evidence="6 10" id="KW-0229">DNA integration</keyword>
<name>D6SM20_9BACT</name>
<dbReference type="GO" id="GO:0006313">
    <property type="term" value="P:DNA transposition"/>
    <property type="evidence" value="ECO:0007669"/>
    <property type="project" value="UniProtKB-UniRule"/>
</dbReference>
<evidence type="ECO:0000259" key="12">
    <source>
        <dbReference type="PROSITE" id="PS51900"/>
    </source>
</evidence>
<dbReference type="AlphaFoldDB" id="D6SM20"/>
<feature type="active site" evidence="10">
    <location>
        <position position="175"/>
    </location>
</feature>
<dbReference type="InterPro" id="IPR050090">
    <property type="entry name" value="Tyrosine_recombinase_XerCD"/>
</dbReference>
<dbReference type="InterPro" id="IPR002104">
    <property type="entry name" value="Integrase_catalytic"/>
</dbReference>
<dbReference type="GO" id="GO:0007059">
    <property type="term" value="P:chromosome segregation"/>
    <property type="evidence" value="ECO:0007669"/>
    <property type="project" value="UniProtKB-UniRule"/>
</dbReference>
<evidence type="ECO:0000313" key="14">
    <source>
        <dbReference type="Proteomes" id="UP000005496"/>
    </source>
</evidence>
<evidence type="ECO:0000256" key="7">
    <source>
        <dbReference type="ARBA" id="ARBA00023125"/>
    </source>
</evidence>
<dbReference type="InterPro" id="IPR011932">
    <property type="entry name" value="Recomb_XerD"/>
</dbReference>
<comment type="similarity">
    <text evidence="10">Belongs to the 'phage' integrase family. XerC subfamily.</text>
</comment>
<dbReference type="GO" id="GO:0005737">
    <property type="term" value="C:cytoplasm"/>
    <property type="evidence" value="ECO:0007669"/>
    <property type="project" value="UniProtKB-SubCell"/>
</dbReference>
<keyword evidence="7 10" id="KW-0238">DNA-binding</keyword>
<dbReference type="InterPro" id="IPR004107">
    <property type="entry name" value="Integrase_SAM-like_N"/>
</dbReference>
<feature type="domain" description="Tyr recombinase" evidence="11">
    <location>
        <begin position="111"/>
        <end position="292"/>
    </location>
</feature>
<dbReference type="PROSITE" id="PS51898">
    <property type="entry name" value="TYR_RECOMBINASE"/>
    <property type="match status" value="1"/>
</dbReference>
<evidence type="ECO:0000256" key="6">
    <source>
        <dbReference type="ARBA" id="ARBA00022908"/>
    </source>
</evidence>
<dbReference type="GO" id="GO:0051301">
    <property type="term" value="P:cell division"/>
    <property type="evidence" value="ECO:0007669"/>
    <property type="project" value="UniProtKB-KW"/>
</dbReference>
<dbReference type="GO" id="GO:0003677">
    <property type="term" value="F:DNA binding"/>
    <property type="evidence" value="ECO:0007669"/>
    <property type="project" value="UniProtKB-UniRule"/>
</dbReference>
<evidence type="ECO:0000256" key="2">
    <source>
        <dbReference type="ARBA" id="ARBA00010450"/>
    </source>
</evidence>
<evidence type="ECO:0000256" key="8">
    <source>
        <dbReference type="ARBA" id="ARBA00023172"/>
    </source>
</evidence>
<dbReference type="PROSITE" id="PS51900">
    <property type="entry name" value="CB"/>
    <property type="match status" value="1"/>
</dbReference>
<keyword evidence="8 10" id="KW-0233">DNA recombination</keyword>
<feature type="active site" evidence="10">
    <location>
        <position position="151"/>
    </location>
</feature>
<evidence type="ECO:0000259" key="11">
    <source>
        <dbReference type="PROSITE" id="PS51898"/>
    </source>
</evidence>
<keyword evidence="14" id="KW-1185">Reference proteome</keyword>
<dbReference type="PANTHER" id="PTHR30349:SF81">
    <property type="entry name" value="TYROSINE RECOMBINASE XERC"/>
    <property type="match status" value="1"/>
</dbReference>
<dbReference type="GO" id="GO:0009037">
    <property type="term" value="F:tyrosine-based site-specific recombinase activity"/>
    <property type="evidence" value="ECO:0007669"/>
    <property type="project" value="UniProtKB-UniRule"/>
</dbReference>
<evidence type="ECO:0000256" key="4">
    <source>
        <dbReference type="ARBA" id="ARBA00022618"/>
    </source>
</evidence>
<dbReference type="SUPFAM" id="SSF47823">
    <property type="entry name" value="lambda integrase-like, N-terminal domain"/>
    <property type="match status" value="1"/>
</dbReference>
<dbReference type="HAMAP" id="MF_01808">
    <property type="entry name" value="Recomb_XerC_XerD"/>
    <property type="match status" value="1"/>
</dbReference>
<feature type="domain" description="Core-binding (CB)" evidence="12">
    <location>
        <begin position="5"/>
        <end position="90"/>
    </location>
</feature>
<dbReference type="NCBIfam" id="TIGR02225">
    <property type="entry name" value="recomb_XerD"/>
    <property type="match status" value="1"/>
</dbReference>
<sequence length="310" mass="35289">MSILAQEHPHARSFLEHALVIKGLAHQTVAAYTEDLSTFLEFLQEKGKDVLDINDQVLLVYLMFLRRKGLQSRSLARHMASLRGFYAYLHEQGLLKDNPAEMLENPKLPQLLPRVLSIPEVESILSQPSTGDKLGARDKTMLEMLYAAGLRVSELINLKVLDFDPQAGIIRVWGKGARERLVPLHFSCMQWLDFYLQHWRSSFSPRVDKVFINRSGKALSRQGVWKIIKKYTVMAGIKKDVSPHTLRHSFATHLLEGGADLRTVQVLLGHSDITATEIYTHVQSDRLKSAHDFFHPRSKNTGKPVHAEKR</sequence>
<keyword evidence="5 10" id="KW-0159">Chromosome partition</keyword>
<comment type="caution">
    <text evidence="13">The sequence shown here is derived from an EMBL/GenBank/DDBJ whole genome shotgun (WGS) entry which is preliminary data.</text>
</comment>
<dbReference type="RefSeq" id="WP_008868860.1">
    <property type="nucleotide sequence ID" value="NZ_ACJN02000001.1"/>
</dbReference>
<keyword evidence="4 10" id="KW-0132">Cell division</keyword>
<evidence type="ECO:0000256" key="3">
    <source>
        <dbReference type="ARBA" id="ARBA00022490"/>
    </source>
</evidence>
<evidence type="ECO:0000256" key="9">
    <source>
        <dbReference type="ARBA" id="ARBA00023306"/>
    </source>
</evidence>
<comment type="subunit">
    <text evidence="10">Forms a cyclic heterotetrameric complex composed of two molecules of XerC and two molecules of XerD.</text>
</comment>
<dbReference type="InterPro" id="IPR013762">
    <property type="entry name" value="Integrase-like_cat_sf"/>
</dbReference>
<dbReference type="InterPro" id="IPR044068">
    <property type="entry name" value="CB"/>
</dbReference>
<comment type="similarity">
    <text evidence="2">Belongs to the 'phage' integrase family. XerD subfamily.</text>
</comment>